<dbReference type="InParanoid" id="A0A4R2PNT6"/>
<sequence length="174" mass="18453">MTPLPAILIALGFLGAAYTASLDPETLAWPRFLVFLGVGIAGVVWLKRRQKAAATDPEAVASGRAALDETIAQVIDDLAQIDARKTSLDGDALRAEIDDRLRAPLARFADARGSMIAHSGMTAYAAVMSAFASGERALNRAWSASADGYTGEAHASLTRALAAFRDTRRLLDSH</sequence>
<evidence type="ECO:0000313" key="3">
    <source>
        <dbReference type="Proteomes" id="UP000295399"/>
    </source>
</evidence>
<keyword evidence="1" id="KW-0472">Membrane</keyword>
<evidence type="ECO:0000256" key="1">
    <source>
        <dbReference type="SAM" id="Phobius"/>
    </source>
</evidence>
<gene>
    <name evidence="2" type="ORF">EV659_103329</name>
</gene>
<feature type="transmembrane region" description="Helical" evidence="1">
    <location>
        <begin position="29"/>
        <end position="46"/>
    </location>
</feature>
<dbReference type="OrthoDB" id="8479944at2"/>
<keyword evidence="1" id="KW-0812">Transmembrane</keyword>
<dbReference type="EMBL" id="SLXO01000003">
    <property type="protein sequence ID" value="TCP36438.1"/>
    <property type="molecule type" value="Genomic_DNA"/>
</dbReference>
<protein>
    <submittedName>
        <fullName evidence="2">Uncharacterized protein</fullName>
    </submittedName>
</protein>
<keyword evidence="1" id="KW-1133">Transmembrane helix</keyword>
<keyword evidence="3" id="KW-1185">Reference proteome</keyword>
<dbReference type="AlphaFoldDB" id="A0A4R2PNT6"/>
<organism evidence="2 3">
    <name type="scientific">Rhodothalassium salexigens DSM 2132</name>
    <dbReference type="NCBI Taxonomy" id="1188247"/>
    <lineage>
        <taxon>Bacteria</taxon>
        <taxon>Pseudomonadati</taxon>
        <taxon>Pseudomonadota</taxon>
        <taxon>Alphaproteobacteria</taxon>
        <taxon>Rhodothalassiales</taxon>
        <taxon>Rhodothalassiaceae</taxon>
        <taxon>Rhodothalassium</taxon>
    </lineage>
</organism>
<reference evidence="2 3" key="1">
    <citation type="submission" date="2019-03" db="EMBL/GenBank/DDBJ databases">
        <title>Genomic Encyclopedia of Type Strains, Phase IV (KMG-IV): sequencing the most valuable type-strain genomes for metagenomic binning, comparative biology and taxonomic classification.</title>
        <authorList>
            <person name="Goeker M."/>
        </authorList>
    </citation>
    <scope>NUCLEOTIDE SEQUENCE [LARGE SCALE GENOMIC DNA]</scope>
    <source>
        <strain evidence="2 3">DSM 2132</strain>
    </source>
</reference>
<proteinExistence type="predicted"/>
<dbReference type="RefSeq" id="WP_132707973.1">
    <property type="nucleotide sequence ID" value="NZ_JACIGF010000003.1"/>
</dbReference>
<dbReference type="Proteomes" id="UP000295399">
    <property type="component" value="Unassembled WGS sequence"/>
</dbReference>
<evidence type="ECO:0000313" key="2">
    <source>
        <dbReference type="EMBL" id="TCP36438.1"/>
    </source>
</evidence>
<comment type="caution">
    <text evidence="2">The sequence shown here is derived from an EMBL/GenBank/DDBJ whole genome shotgun (WGS) entry which is preliminary data.</text>
</comment>
<name>A0A4R2PNT6_RHOSA</name>
<accession>A0A4R2PNT6</accession>